<sequence length="395" mass="41954">MEKNSLSRTIRVVNNHFVVYSIKDAKETTINLYNNARKVDGVPFDESLNMLYVVRVVKSKLELIFHVVGQLREEVNKDVIMGDASRTSIPSGPLDSYNKKIVAMVQHVIYEPNKLYWDMKKSTVLDSDKLQLERRLRFTTMAFFGKLGNILRQSTNRKIISELRPAPSLFQAIRCFCSAPTTKLFIGGISYSTDEPSLREAFSRYGEVLDARVIMDRETGRSRGFGFITFNSVEEASSAIQALDGQDLHGRRVRVNYANERPRVYGGGGGSYGNAPYGGGAGYAGGGGGGYGGGYGGGGYGGGYGGGGYGGGSSGPGGNYGGSDAGNNYSAPSGSGVSYGNDGSGGFPADFGGAGSGAGSAGGHLDSNDSGNVNEDFGNFKDDNDDDTDNFAKRV</sequence>
<dbReference type="InterPro" id="IPR048289">
    <property type="entry name" value="RRM2_NsCP33-like"/>
</dbReference>
<name>A0AAV1ALH1_VICFA</name>
<dbReference type="InterPro" id="IPR000504">
    <property type="entry name" value="RRM_dom"/>
</dbReference>
<dbReference type="GO" id="GO:0003723">
    <property type="term" value="F:RNA binding"/>
    <property type="evidence" value="ECO:0007669"/>
    <property type="project" value="UniProtKB-UniRule"/>
</dbReference>
<dbReference type="AlphaFoldDB" id="A0AAV1ALH1"/>
<proteinExistence type="predicted"/>
<accession>A0AAV1ALH1</accession>
<evidence type="ECO:0000313" key="6">
    <source>
        <dbReference type="Proteomes" id="UP001157006"/>
    </source>
</evidence>
<feature type="compositionally biased region" description="Gly residues" evidence="3">
    <location>
        <begin position="342"/>
        <end position="362"/>
    </location>
</feature>
<dbReference type="PRINTS" id="PR01228">
    <property type="entry name" value="EGGSHELL"/>
</dbReference>
<evidence type="ECO:0000259" key="4">
    <source>
        <dbReference type="PROSITE" id="PS50102"/>
    </source>
</evidence>
<dbReference type="FunFam" id="3.30.70.330:FF:000631">
    <property type="entry name" value="Glycine-rich RNA-binding protein 3, mitochondrial"/>
    <property type="match status" value="1"/>
</dbReference>
<dbReference type="EMBL" id="OX451739">
    <property type="protein sequence ID" value="CAI8610138.1"/>
    <property type="molecule type" value="Genomic_DNA"/>
</dbReference>
<evidence type="ECO:0000256" key="2">
    <source>
        <dbReference type="PROSITE-ProRule" id="PRU00176"/>
    </source>
</evidence>
<keyword evidence="6" id="KW-1185">Reference proteome</keyword>
<dbReference type="InterPro" id="IPR012677">
    <property type="entry name" value="Nucleotide-bd_a/b_plait_sf"/>
</dbReference>
<feature type="region of interest" description="Disordered" evidence="3">
    <location>
        <begin position="339"/>
        <end position="395"/>
    </location>
</feature>
<dbReference type="SMART" id="SM00360">
    <property type="entry name" value="RRM"/>
    <property type="match status" value="1"/>
</dbReference>
<evidence type="ECO:0000313" key="5">
    <source>
        <dbReference type="EMBL" id="CAI8610138.1"/>
    </source>
</evidence>
<organism evidence="5 6">
    <name type="scientific">Vicia faba</name>
    <name type="common">Broad bean</name>
    <name type="synonym">Faba vulgaris</name>
    <dbReference type="NCBI Taxonomy" id="3906"/>
    <lineage>
        <taxon>Eukaryota</taxon>
        <taxon>Viridiplantae</taxon>
        <taxon>Streptophyta</taxon>
        <taxon>Embryophyta</taxon>
        <taxon>Tracheophyta</taxon>
        <taxon>Spermatophyta</taxon>
        <taxon>Magnoliopsida</taxon>
        <taxon>eudicotyledons</taxon>
        <taxon>Gunneridae</taxon>
        <taxon>Pentapetalae</taxon>
        <taxon>rosids</taxon>
        <taxon>fabids</taxon>
        <taxon>Fabales</taxon>
        <taxon>Fabaceae</taxon>
        <taxon>Papilionoideae</taxon>
        <taxon>50 kb inversion clade</taxon>
        <taxon>NPAAA clade</taxon>
        <taxon>Hologalegina</taxon>
        <taxon>IRL clade</taxon>
        <taxon>Fabeae</taxon>
        <taxon>Vicia</taxon>
    </lineage>
</organism>
<evidence type="ECO:0000256" key="1">
    <source>
        <dbReference type="ARBA" id="ARBA00022884"/>
    </source>
</evidence>
<dbReference type="InterPro" id="IPR052462">
    <property type="entry name" value="SLIRP/GR-RBP-like"/>
</dbReference>
<dbReference type="CDD" id="cd21608">
    <property type="entry name" value="RRM2_NsCP33_like"/>
    <property type="match status" value="1"/>
</dbReference>
<dbReference type="SUPFAM" id="SSF54928">
    <property type="entry name" value="RNA-binding domain, RBD"/>
    <property type="match status" value="1"/>
</dbReference>
<feature type="domain" description="RRM" evidence="4">
    <location>
        <begin position="182"/>
        <end position="260"/>
    </location>
</feature>
<protein>
    <recommendedName>
        <fullName evidence="4">RRM domain-containing protein</fullName>
    </recommendedName>
</protein>
<dbReference type="PROSITE" id="PS50102">
    <property type="entry name" value="RRM"/>
    <property type="match status" value="1"/>
</dbReference>
<dbReference type="Gene3D" id="3.30.70.330">
    <property type="match status" value="1"/>
</dbReference>
<evidence type="ECO:0000256" key="3">
    <source>
        <dbReference type="SAM" id="MobiDB-lite"/>
    </source>
</evidence>
<dbReference type="Pfam" id="PF00076">
    <property type="entry name" value="RRM_1"/>
    <property type="match status" value="1"/>
</dbReference>
<dbReference type="Proteomes" id="UP001157006">
    <property type="component" value="Chromosome 4"/>
</dbReference>
<dbReference type="PANTHER" id="PTHR48027">
    <property type="entry name" value="HETEROGENEOUS NUCLEAR RIBONUCLEOPROTEIN 87F-RELATED"/>
    <property type="match status" value="1"/>
</dbReference>
<gene>
    <name evidence="5" type="ORF">VFH_IV167320</name>
</gene>
<keyword evidence="1 2" id="KW-0694">RNA-binding</keyword>
<dbReference type="InterPro" id="IPR035979">
    <property type="entry name" value="RBD_domain_sf"/>
</dbReference>
<reference evidence="5 6" key="1">
    <citation type="submission" date="2023-01" db="EMBL/GenBank/DDBJ databases">
        <authorList>
            <person name="Kreplak J."/>
        </authorList>
    </citation>
    <scope>NUCLEOTIDE SEQUENCE [LARGE SCALE GENOMIC DNA]</scope>
</reference>